<evidence type="ECO:0000313" key="1">
    <source>
        <dbReference type="EMBL" id="SIR67380.1"/>
    </source>
</evidence>
<proteinExistence type="predicted"/>
<keyword evidence="2" id="KW-1185">Reference proteome</keyword>
<evidence type="ECO:0008006" key="3">
    <source>
        <dbReference type="Google" id="ProtNLM"/>
    </source>
</evidence>
<dbReference type="STRING" id="1344003.SAMN05445060_0379"/>
<name>A0A1N7CV14_9NOCA</name>
<accession>A0A1N7CV14</accession>
<sequence length="125" mass="13346">MSPSLPHQHRHHGASLGAYHAAGSGSAVLDIGDDVGALLAVVPDRFATSEIDITLGHGHSDKPPNSHDVHTGVHPRAYHGRDRQIALFPSLPAGKYQLWHPYDTVALARVEIVGGRVTEVDLSDV</sequence>
<gene>
    <name evidence="1" type="ORF">SAMN05445060_0379</name>
</gene>
<reference evidence="1 2" key="1">
    <citation type="submission" date="2017-01" db="EMBL/GenBank/DDBJ databases">
        <authorList>
            <person name="Mah S.A."/>
            <person name="Swanson W.J."/>
            <person name="Moy G.W."/>
            <person name="Vacquier V.D."/>
        </authorList>
    </citation>
    <scope>NUCLEOTIDE SEQUENCE [LARGE SCALE GENOMIC DNA]</scope>
    <source>
        <strain evidence="1 2">CPCC 203464</strain>
    </source>
</reference>
<dbReference type="RefSeq" id="WP_076475954.1">
    <property type="nucleotide sequence ID" value="NZ_FTNT01000001.1"/>
</dbReference>
<dbReference type="OrthoDB" id="161020at2"/>
<dbReference type="Proteomes" id="UP000186218">
    <property type="component" value="Unassembled WGS sequence"/>
</dbReference>
<dbReference type="EMBL" id="FTNT01000001">
    <property type="protein sequence ID" value="SIR67380.1"/>
    <property type="molecule type" value="Genomic_DNA"/>
</dbReference>
<protein>
    <recommendedName>
        <fullName evidence="3">Phospholipase</fullName>
    </recommendedName>
</protein>
<evidence type="ECO:0000313" key="2">
    <source>
        <dbReference type="Proteomes" id="UP000186218"/>
    </source>
</evidence>
<dbReference type="AlphaFoldDB" id="A0A1N7CV14"/>
<organism evidence="1 2">
    <name type="scientific">Williamsia sterculiae</name>
    <dbReference type="NCBI Taxonomy" id="1344003"/>
    <lineage>
        <taxon>Bacteria</taxon>
        <taxon>Bacillati</taxon>
        <taxon>Actinomycetota</taxon>
        <taxon>Actinomycetes</taxon>
        <taxon>Mycobacteriales</taxon>
        <taxon>Nocardiaceae</taxon>
        <taxon>Williamsia</taxon>
    </lineage>
</organism>